<name>A0A375C300_9BURK</name>
<dbReference type="EMBL" id="OFSN01000010">
    <property type="protein sequence ID" value="SOY61901.1"/>
    <property type="molecule type" value="Genomic_DNA"/>
</dbReference>
<gene>
    <name evidence="1" type="ORF">CBM2586_A50198</name>
</gene>
<dbReference type="Proteomes" id="UP000257016">
    <property type="component" value="Unassembled WGS sequence"/>
</dbReference>
<proteinExistence type="predicted"/>
<organism evidence="1">
    <name type="scientific">Cupriavidus taiwanensis</name>
    <dbReference type="NCBI Taxonomy" id="164546"/>
    <lineage>
        <taxon>Bacteria</taxon>
        <taxon>Pseudomonadati</taxon>
        <taxon>Pseudomonadota</taxon>
        <taxon>Betaproteobacteria</taxon>
        <taxon>Burkholderiales</taxon>
        <taxon>Burkholderiaceae</taxon>
        <taxon>Cupriavidus</taxon>
    </lineage>
</organism>
<reference evidence="1" key="1">
    <citation type="submission" date="2018-01" db="EMBL/GenBank/DDBJ databases">
        <authorList>
            <person name="Clerissi C."/>
        </authorList>
    </citation>
    <scope>NUCLEOTIDE SEQUENCE</scope>
    <source>
        <strain evidence="1">Cupriavidus taiwanensis LMG 19430</strain>
    </source>
</reference>
<protein>
    <submittedName>
        <fullName evidence="1">Uncharacterized protein</fullName>
    </submittedName>
</protein>
<comment type="caution">
    <text evidence="1">The sequence shown here is derived from an EMBL/GenBank/DDBJ whole genome shotgun (WGS) entry which is preliminary data.</text>
</comment>
<sequence>MEKGFEPQKYRFAKHNAISHDERLCPAS</sequence>
<dbReference type="AlphaFoldDB" id="A0A375C300"/>
<accession>A0A375C300</accession>
<evidence type="ECO:0000313" key="1">
    <source>
        <dbReference type="EMBL" id="SOY61901.1"/>
    </source>
</evidence>